<dbReference type="Pfam" id="PF18709">
    <property type="entry name" value="DLP_helical"/>
    <property type="match status" value="1"/>
</dbReference>
<dbReference type="GO" id="GO:0005525">
    <property type="term" value="F:GTP binding"/>
    <property type="evidence" value="ECO:0007669"/>
    <property type="project" value="InterPro"/>
</dbReference>
<comment type="caution">
    <text evidence="4">The sequence shown here is derived from an EMBL/GenBank/DDBJ whole genome shotgun (WGS) entry which is preliminary data.</text>
</comment>
<feature type="coiled-coil region" evidence="1">
    <location>
        <begin position="314"/>
        <end position="341"/>
    </location>
</feature>
<keyword evidence="1" id="KW-0175">Coiled coil</keyword>
<proteinExistence type="predicted"/>
<gene>
    <name evidence="4" type="ORF">PNE09_03690</name>
</gene>
<evidence type="ECO:0000259" key="2">
    <source>
        <dbReference type="Pfam" id="PF01926"/>
    </source>
</evidence>
<organism evidence="4 5">
    <name type="scientific">[Eubacterium] siraeum</name>
    <dbReference type="NCBI Taxonomy" id="39492"/>
    <lineage>
        <taxon>Bacteria</taxon>
        <taxon>Bacillati</taxon>
        <taxon>Bacillota</taxon>
        <taxon>Clostridia</taxon>
        <taxon>Eubacteriales</taxon>
        <taxon>Oscillospiraceae</taxon>
        <taxon>Oscillospiraceae incertae sedis</taxon>
    </lineage>
</organism>
<evidence type="ECO:0000259" key="3">
    <source>
        <dbReference type="Pfam" id="PF18709"/>
    </source>
</evidence>
<protein>
    <submittedName>
        <fullName evidence="4">50S ribosome-binding GTPase</fullName>
    </submittedName>
</protein>
<dbReference type="GO" id="GO:0005737">
    <property type="term" value="C:cytoplasm"/>
    <property type="evidence" value="ECO:0007669"/>
    <property type="project" value="TreeGrafter"/>
</dbReference>
<dbReference type="InterPro" id="IPR027417">
    <property type="entry name" value="P-loop_NTPase"/>
</dbReference>
<evidence type="ECO:0000313" key="5">
    <source>
        <dbReference type="Proteomes" id="UP001210809"/>
    </source>
</evidence>
<dbReference type="PANTHER" id="PTHR42714:SF2">
    <property type="entry name" value="TRNA MODIFICATION GTPASE GTPBP3, MITOCHONDRIAL"/>
    <property type="match status" value="1"/>
</dbReference>
<dbReference type="InterPro" id="IPR040576">
    <property type="entry name" value="DLP_helical"/>
</dbReference>
<dbReference type="EMBL" id="JAQLXW010000004">
    <property type="protein sequence ID" value="MDB8003168.1"/>
    <property type="molecule type" value="Genomic_DNA"/>
</dbReference>
<reference evidence="4" key="1">
    <citation type="submission" date="2023-01" db="EMBL/GenBank/DDBJ databases">
        <title>Human gut microbiome strain richness.</title>
        <authorList>
            <person name="Chen-Liaw A."/>
        </authorList>
    </citation>
    <scope>NUCLEOTIDE SEQUENCE</scope>
    <source>
        <strain evidence="4">1001283st1_G1_1001283B150217_161031</strain>
    </source>
</reference>
<evidence type="ECO:0000256" key="1">
    <source>
        <dbReference type="SAM" id="Coils"/>
    </source>
</evidence>
<dbReference type="Proteomes" id="UP001210809">
    <property type="component" value="Unassembled WGS sequence"/>
</dbReference>
<sequence length="561" mass="62389">MLQIEEASEKIKALEDKVITALNEAGLNSEIKYDENDKINIVFAGQYSAGKSSILKMLTGIDDIGIGAGITTQQTHTYEWNGLFVTDTPGIHTELRPDHDEIAYEEISAADMLVYVITYNLFDSFNGEHFRKLAIEKDKAGEMILVINKMNDTAKGNCPEQQDIIMGSTGLKDVIAPYSPEDLNLCFLDAKSYLESIDESDKEIADELYDRSGYEKFVETLNRFVREKGLTSKLTTKPFILSDLLEKHIKDLEPKSSDDTVDALKEHLMQQRGIVVEKRNSLKDELKGVFATKASYIKDLGTEAANIVVEGCTETEIKDSLNDYEKQIKQISQECEEEVSDTLKIGFGEIDNDFTTLENSEFSQNIKKNIGAKFNDLPENVKQVINNISGFAKSAGAQIANNSYKAGVAGGLKLSNFSGGNIHQIVLKVGNKIGLKFKPWQAIKLSRGISVAGQVVGIAGAALGVIMQIKADSDDEKARESLKECRMNIRSMFNDSANSLIDNGTKIIEEYVTSPLDKQIKEIDNQIQLIRETEENRSELCKKLELLKCDCQNLIHDIHAL</sequence>
<dbReference type="SUPFAM" id="SSF52540">
    <property type="entry name" value="P-loop containing nucleoside triphosphate hydrolases"/>
    <property type="match status" value="1"/>
</dbReference>
<dbReference type="GO" id="GO:0030488">
    <property type="term" value="P:tRNA methylation"/>
    <property type="evidence" value="ECO:0007669"/>
    <property type="project" value="TreeGrafter"/>
</dbReference>
<feature type="domain" description="G" evidence="2">
    <location>
        <begin position="41"/>
        <end position="149"/>
    </location>
</feature>
<name>A0AAW6D2U9_9FIRM</name>
<evidence type="ECO:0000313" key="4">
    <source>
        <dbReference type="EMBL" id="MDB8003168.1"/>
    </source>
</evidence>
<dbReference type="Pfam" id="PF01926">
    <property type="entry name" value="MMR_HSR1"/>
    <property type="match status" value="1"/>
</dbReference>
<feature type="domain" description="Dynamin-like helical" evidence="3">
    <location>
        <begin position="314"/>
        <end position="535"/>
    </location>
</feature>
<feature type="coiled-coil region" evidence="1">
    <location>
        <begin position="516"/>
        <end position="550"/>
    </location>
</feature>
<accession>A0AAW6D2U9</accession>
<dbReference type="PANTHER" id="PTHR42714">
    <property type="entry name" value="TRNA MODIFICATION GTPASE GTPBP3"/>
    <property type="match status" value="1"/>
</dbReference>
<dbReference type="Gene3D" id="3.40.50.300">
    <property type="entry name" value="P-loop containing nucleotide triphosphate hydrolases"/>
    <property type="match status" value="1"/>
</dbReference>
<dbReference type="InterPro" id="IPR006073">
    <property type="entry name" value="GTP-bd"/>
</dbReference>
<dbReference type="GO" id="GO:0002098">
    <property type="term" value="P:tRNA wobble uridine modification"/>
    <property type="evidence" value="ECO:0007669"/>
    <property type="project" value="TreeGrafter"/>
</dbReference>
<dbReference type="AlphaFoldDB" id="A0AAW6D2U9"/>